<protein>
    <submittedName>
        <fullName evidence="1">Uncharacterized protein</fullName>
    </submittedName>
</protein>
<dbReference type="AlphaFoldDB" id="A0AAN9LP99"/>
<reference evidence="1 2" key="1">
    <citation type="submission" date="2024-01" db="EMBL/GenBank/DDBJ databases">
        <title>The genomes of 5 underutilized Papilionoideae crops provide insights into root nodulation and disease resistanc.</title>
        <authorList>
            <person name="Jiang F."/>
        </authorList>
    </citation>
    <scope>NUCLEOTIDE SEQUENCE [LARGE SCALE GENOMIC DNA]</scope>
    <source>
        <strain evidence="1">LVBAO_FW01</strain>
        <tissue evidence="1">Leaves</tissue>
    </source>
</reference>
<proteinExistence type="predicted"/>
<sequence>MVTAWLIYHNLLEVLRLDCPVSEQAEVSNNQRYDASVIKFSVPAFPGAIMVNINRWPWSVLDSVLKERKMLIQLETSYLFDQFSPCQSCGGDELPSYLPCAELCLRFMRAHRDISGIGENDFSAAPPRVSKGHVPGSQELIHIDSSSSHVSATAPRVHHSQAMVMLILGLMLVLTQTNGNLLNNLLCELGQLCREPEFAKCYFDESFVVPSLLISLVFSFSHPNPRSWLRSSPEALFQNSANTHSPWPFPNYKPALTWSLIRKLPRYVSLHSQIPKIPLTFQEMPNRSLIRKLPRYPC</sequence>
<dbReference type="EMBL" id="JAYMYQ010000004">
    <property type="protein sequence ID" value="KAK7339780.1"/>
    <property type="molecule type" value="Genomic_DNA"/>
</dbReference>
<accession>A0AAN9LP99</accession>
<keyword evidence="2" id="KW-1185">Reference proteome</keyword>
<evidence type="ECO:0000313" key="1">
    <source>
        <dbReference type="EMBL" id="KAK7339780.1"/>
    </source>
</evidence>
<comment type="caution">
    <text evidence="1">The sequence shown here is derived from an EMBL/GenBank/DDBJ whole genome shotgun (WGS) entry which is preliminary data.</text>
</comment>
<gene>
    <name evidence="1" type="ORF">VNO77_20462</name>
</gene>
<organism evidence="1 2">
    <name type="scientific">Canavalia gladiata</name>
    <name type="common">Sword bean</name>
    <name type="synonym">Dolichos gladiatus</name>
    <dbReference type="NCBI Taxonomy" id="3824"/>
    <lineage>
        <taxon>Eukaryota</taxon>
        <taxon>Viridiplantae</taxon>
        <taxon>Streptophyta</taxon>
        <taxon>Embryophyta</taxon>
        <taxon>Tracheophyta</taxon>
        <taxon>Spermatophyta</taxon>
        <taxon>Magnoliopsida</taxon>
        <taxon>eudicotyledons</taxon>
        <taxon>Gunneridae</taxon>
        <taxon>Pentapetalae</taxon>
        <taxon>rosids</taxon>
        <taxon>fabids</taxon>
        <taxon>Fabales</taxon>
        <taxon>Fabaceae</taxon>
        <taxon>Papilionoideae</taxon>
        <taxon>50 kb inversion clade</taxon>
        <taxon>NPAAA clade</taxon>
        <taxon>indigoferoid/millettioid clade</taxon>
        <taxon>Phaseoleae</taxon>
        <taxon>Canavalia</taxon>
    </lineage>
</organism>
<evidence type="ECO:0000313" key="2">
    <source>
        <dbReference type="Proteomes" id="UP001367508"/>
    </source>
</evidence>
<dbReference type="Proteomes" id="UP001367508">
    <property type="component" value="Unassembled WGS sequence"/>
</dbReference>
<name>A0AAN9LP99_CANGL</name>